<evidence type="ECO:0000313" key="3">
    <source>
        <dbReference type="Proteomes" id="UP000408482"/>
    </source>
</evidence>
<evidence type="ECO:0000313" key="2">
    <source>
        <dbReference type="EMBL" id="VUX40458.1"/>
    </source>
</evidence>
<dbReference type="InterPro" id="IPR013324">
    <property type="entry name" value="RNA_pol_sigma_r3/r4-like"/>
</dbReference>
<dbReference type="Gene3D" id="1.10.10.10">
    <property type="entry name" value="Winged helix-like DNA-binding domain superfamily/Winged helix DNA-binding domain"/>
    <property type="match status" value="1"/>
</dbReference>
<organism evidence="2 3">
    <name type="scientific">Blautia luti</name>
    <dbReference type="NCBI Taxonomy" id="89014"/>
    <lineage>
        <taxon>Bacteria</taxon>
        <taxon>Bacillati</taxon>
        <taxon>Bacillota</taxon>
        <taxon>Clostridia</taxon>
        <taxon>Lachnospirales</taxon>
        <taxon>Lachnospiraceae</taxon>
        <taxon>Blautia</taxon>
    </lineage>
</organism>
<dbReference type="SUPFAM" id="SSF88659">
    <property type="entry name" value="Sigma3 and sigma4 domains of RNA polymerase sigma factors"/>
    <property type="match status" value="1"/>
</dbReference>
<evidence type="ECO:0000259" key="1">
    <source>
        <dbReference type="Pfam" id="PF08281"/>
    </source>
</evidence>
<protein>
    <submittedName>
        <fullName evidence="2">RNA polymerase sigma factor</fullName>
    </submittedName>
</protein>
<dbReference type="RefSeq" id="WP_144095139.1">
    <property type="nucleotide sequence ID" value="NZ_CABHMX010000037.1"/>
</dbReference>
<feature type="domain" description="RNA polymerase sigma factor 70 region 4 type 2" evidence="1">
    <location>
        <begin position="82"/>
        <end position="132"/>
    </location>
</feature>
<dbReference type="AlphaFoldDB" id="A0A564W799"/>
<name>A0A564W799_9FIRM</name>
<dbReference type="GO" id="GO:0003677">
    <property type="term" value="F:DNA binding"/>
    <property type="evidence" value="ECO:0007669"/>
    <property type="project" value="InterPro"/>
</dbReference>
<keyword evidence="3" id="KW-1185">Reference proteome</keyword>
<dbReference type="CDD" id="cd06171">
    <property type="entry name" value="Sigma70_r4"/>
    <property type="match status" value="1"/>
</dbReference>
<sequence length="144" mass="17033">MEKSTSSDELTVRNQFDRICKMALKSEVTDYIRHLVYRQRYEILFSEMSKKELDQLFTMDEYNAESHCFQVLGYDIEVKSTLIAEALQTLTEKKRDVILLAYFMGMSDAEIAREMNLVRSTINEHRKRSLELLKKVMEESTDEK</sequence>
<dbReference type="InterPro" id="IPR036388">
    <property type="entry name" value="WH-like_DNA-bd_sf"/>
</dbReference>
<dbReference type="InterPro" id="IPR013249">
    <property type="entry name" value="RNA_pol_sigma70_r4_t2"/>
</dbReference>
<accession>A0A564W799</accession>
<dbReference type="Proteomes" id="UP000408482">
    <property type="component" value="Unassembled WGS sequence"/>
</dbReference>
<reference evidence="2 3" key="1">
    <citation type="submission" date="2019-07" db="EMBL/GenBank/DDBJ databases">
        <authorList>
            <person name="Hibberd C M."/>
            <person name="Gehrig L. J."/>
            <person name="Chang H.-W."/>
            <person name="Venkatesh S."/>
        </authorList>
    </citation>
    <scope>NUCLEOTIDE SEQUENCE [LARGE SCALE GENOMIC DNA]</scope>
    <source>
        <strain evidence="2">Blautia_luti_SSTS_Bg7063</strain>
    </source>
</reference>
<dbReference type="GO" id="GO:0006352">
    <property type="term" value="P:DNA-templated transcription initiation"/>
    <property type="evidence" value="ECO:0007669"/>
    <property type="project" value="InterPro"/>
</dbReference>
<gene>
    <name evidence="2" type="ORF">RSSSTS7063_01061</name>
</gene>
<proteinExistence type="predicted"/>
<dbReference type="EMBL" id="CABHNW010000156">
    <property type="protein sequence ID" value="VUX40458.1"/>
    <property type="molecule type" value="Genomic_DNA"/>
</dbReference>
<dbReference type="GO" id="GO:0016987">
    <property type="term" value="F:sigma factor activity"/>
    <property type="evidence" value="ECO:0007669"/>
    <property type="project" value="InterPro"/>
</dbReference>
<dbReference type="Pfam" id="PF08281">
    <property type="entry name" value="Sigma70_r4_2"/>
    <property type="match status" value="1"/>
</dbReference>